<dbReference type="FunFam" id="3.40.50.300:FF:000913">
    <property type="entry name" value="ABC multidrug transporter SitT"/>
    <property type="match status" value="1"/>
</dbReference>
<dbReference type="Gene3D" id="1.20.1560.10">
    <property type="entry name" value="ABC transporter type 1, transmembrane domain"/>
    <property type="match status" value="1"/>
</dbReference>
<name>A0A1V6SYK0_9EURO</name>
<organism evidence="15 16">
    <name type="scientific">Penicillium steckii</name>
    <dbReference type="NCBI Taxonomy" id="303698"/>
    <lineage>
        <taxon>Eukaryota</taxon>
        <taxon>Fungi</taxon>
        <taxon>Dikarya</taxon>
        <taxon>Ascomycota</taxon>
        <taxon>Pezizomycotina</taxon>
        <taxon>Eurotiomycetes</taxon>
        <taxon>Eurotiomycetidae</taxon>
        <taxon>Eurotiales</taxon>
        <taxon>Aspergillaceae</taxon>
        <taxon>Penicillium</taxon>
    </lineage>
</organism>
<dbReference type="PANTHER" id="PTHR43394:SF1">
    <property type="entry name" value="ATP-BINDING CASSETTE SUB-FAMILY B MEMBER 10, MITOCHONDRIAL"/>
    <property type="match status" value="1"/>
</dbReference>
<evidence type="ECO:0000256" key="12">
    <source>
        <dbReference type="SAM" id="Phobius"/>
    </source>
</evidence>
<gene>
    <name evidence="15" type="ORF">PENSTE_c016G01202</name>
</gene>
<dbReference type="SUPFAM" id="SSF90123">
    <property type="entry name" value="ABC transporter transmembrane region"/>
    <property type="match status" value="2"/>
</dbReference>
<dbReference type="InterPro" id="IPR027417">
    <property type="entry name" value="P-loop_NTPase"/>
</dbReference>
<feature type="transmembrane region" description="Helical" evidence="12">
    <location>
        <begin position="278"/>
        <end position="301"/>
    </location>
</feature>
<dbReference type="PANTHER" id="PTHR43394">
    <property type="entry name" value="ATP-DEPENDENT PERMEASE MDL1, MITOCHONDRIAL"/>
    <property type="match status" value="1"/>
</dbReference>
<evidence type="ECO:0000256" key="6">
    <source>
        <dbReference type="ARBA" id="ARBA00022741"/>
    </source>
</evidence>
<evidence type="ECO:0000256" key="3">
    <source>
        <dbReference type="ARBA" id="ARBA00022448"/>
    </source>
</evidence>
<dbReference type="GO" id="GO:0005886">
    <property type="term" value="C:plasma membrane"/>
    <property type="evidence" value="ECO:0007669"/>
    <property type="project" value="UniProtKB-SubCell"/>
</dbReference>
<feature type="domain" description="ABC transporter" evidence="13">
    <location>
        <begin position="389"/>
        <end position="668"/>
    </location>
</feature>
<dbReference type="PROSITE" id="PS50929">
    <property type="entry name" value="ABC_TM1F"/>
    <property type="match status" value="2"/>
</dbReference>
<reference evidence="16" key="1">
    <citation type="journal article" date="2017" name="Nat. Microbiol.">
        <title>Global analysis of biosynthetic gene clusters reveals vast potential of secondary metabolite production in Penicillium species.</title>
        <authorList>
            <person name="Nielsen J.C."/>
            <person name="Grijseels S."/>
            <person name="Prigent S."/>
            <person name="Ji B."/>
            <person name="Dainat J."/>
            <person name="Nielsen K.F."/>
            <person name="Frisvad J.C."/>
            <person name="Workman M."/>
            <person name="Nielsen J."/>
        </authorList>
    </citation>
    <scope>NUCLEOTIDE SEQUENCE [LARGE SCALE GENOMIC DNA]</scope>
    <source>
        <strain evidence="16">IBT 24891</strain>
    </source>
</reference>
<feature type="transmembrane region" description="Helical" evidence="12">
    <location>
        <begin position="900"/>
        <end position="923"/>
    </location>
</feature>
<dbReference type="FunFam" id="1.20.1560.10:FF:000057">
    <property type="entry name" value="ABC multidrug transporter SitT"/>
    <property type="match status" value="2"/>
</dbReference>
<evidence type="ECO:0000256" key="11">
    <source>
        <dbReference type="SAM" id="MobiDB-lite"/>
    </source>
</evidence>
<dbReference type="InterPro" id="IPR011527">
    <property type="entry name" value="ABC1_TM_dom"/>
</dbReference>
<evidence type="ECO:0000256" key="7">
    <source>
        <dbReference type="ARBA" id="ARBA00022840"/>
    </source>
</evidence>
<keyword evidence="4" id="KW-1003">Cell membrane</keyword>
<evidence type="ECO:0000259" key="13">
    <source>
        <dbReference type="PROSITE" id="PS50893"/>
    </source>
</evidence>
<feature type="transmembrane region" description="Helical" evidence="12">
    <location>
        <begin position="43"/>
        <end position="67"/>
    </location>
</feature>
<evidence type="ECO:0000256" key="10">
    <source>
        <dbReference type="ARBA" id="ARBA00049740"/>
    </source>
</evidence>
<feature type="transmembrane region" description="Helical" evidence="12">
    <location>
        <begin position="201"/>
        <end position="222"/>
    </location>
</feature>
<dbReference type="Pfam" id="PF00005">
    <property type="entry name" value="ABC_tran"/>
    <property type="match status" value="2"/>
</dbReference>
<feature type="transmembrane region" description="Helical" evidence="12">
    <location>
        <begin position="101"/>
        <end position="124"/>
    </location>
</feature>
<accession>A0A1V6SYK0</accession>
<feature type="region of interest" description="Disordered" evidence="11">
    <location>
        <begin position="1080"/>
        <end position="1100"/>
    </location>
</feature>
<comment type="similarity">
    <text evidence="2">Belongs to the ABC transporter superfamily. ABCB family. Multidrug resistance exporter (TC 3.A.1.201) subfamily.</text>
</comment>
<dbReference type="SMART" id="SM00382">
    <property type="entry name" value="AAA"/>
    <property type="match status" value="2"/>
</dbReference>
<feature type="domain" description="ABC transporter" evidence="13">
    <location>
        <begin position="1105"/>
        <end position="1344"/>
    </location>
</feature>
<protein>
    <recommendedName>
        <fullName evidence="10">ABC multidrug transporter MDR2</fullName>
    </recommendedName>
</protein>
<dbReference type="Gene3D" id="3.40.50.300">
    <property type="entry name" value="P-loop containing nucleotide triphosphate hydrolases"/>
    <property type="match status" value="2"/>
</dbReference>
<feature type="domain" description="ABC transmembrane type-1" evidence="14">
    <location>
        <begin position="759"/>
        <end position="1047"/>
    </location>
</feature>
<feature type="compositionally biased region" description="Polar residues" evidence="11">
    <location>
        <begin position="700"/>
        <end position="710"/>
    </location>
</feature>
<dbReference type="OrthoDB" id="6500128at2759"/>
<keyword evidence="8 12" id="KW-1133">Transmembrane helix</keyword>
<feature type="transmembrane region" description="Helical" evidence="12">
    <location>
        <begin position="321"/>
        <end position="341"/>
    </location>
</feature>
<evidence type="ECO:0000256" key="5">
    <source>
        <dbReference type="ARBA" id="ARBA00022692"/>
    </source>
</evidence>
<dbReference type="STRING" id="303698.A0A1V6SYK0"/>
<dbReference type="GO" id="GO:0005524">
    <property type="term" value="F:ATP binding"/>
    <property type="evidence" value="ECO:0007669"/>
    <property type="project" value="UniProtKB-KW"/>
</dbReference>
<dbReference type="EMBL" id="MLKD01000016">
    <property type="protein sequence ID" value="OQE19148.1"/>
    <property type="molecule type" value="Genomic_DNA"/>
</dbReference>
<evidence type="ECO:0000313" key="15">
    <source>
        <dbReference type="EMBL" id="OQE19148.1"/>
    </source>
</evidence>
<feature type="transmembrane region" description="Helical" evidence="12">
    <location>
        <begin position="1019"/>
        <end position="1041"/>
    </location>
</feature>
<feature type="transmembrane region" description="Helical" evidence="12">
    <location>
        <begin position="754"/>
        <end position="780"/>
    </location>
</feature>
<keyword evidence="5 12" id="KW-0812">Transmembrane</keyword>
<dbReference type="InterPro" id="IPR039421">
    <property type="entry name" value="Type_1_exporter"/>
</dbReference>
<keyword evidence="3" id="KW-0813">Transport</keyword>
<evidence type="ECO:0000256" key="4">
    <source>
        <dbReference type="ARBA" id="ARBA00022475"/>
    </source>
</evidence>
<evidence type="ECO:0000256" key="9">
    <source>
        <dbReference type="ARBA" id="ARBA00023136"/>
    </source>
</evidence>
<dbReference type="GO" id="GO:0090374">
    <property type="term" value="P:oligopeptide export from mitochondrion"/>
    <property type="evidence" value="ECO:0007669"/>
    <property type="project" value="TreeGrafter"/>
</dbReference>
<keyword evidence="6" id="KW-0547">Nucleotide-binding</keyword>
<evidence type="ECO:0000256" key="2">
    <source>
        <dbReference type="ARBA" id="ARBA00007577"/>
    </source>
</evidence>
<feature type="compositionally biased region" description="Polar residues" evidence="11">
    <location>
        <begin position="674"/>
        <end position="691"/>
    </location>
</feature>
<dbReference type="InterPro" id="IPR017871">
    <property type="entry name" value="ABC_transporter-like_CS"/>
</dbReference>
<feature type="region of interest" description="Disordered" evidence="11">
    <location>
        <begin position="674"/>
        <end position="733"/>
    </location>
</feature>
<dbReference type="InterPro" id="IPR003593">
    <property type="entry name" value="AAA+_ATPase"/>
</dbReference>
<dbReference type="CDD" id="cd18577">
    <property type="entry name" value="ABC_6TM_Pgp_ABCB1_D1_like"/>
    <property type="match status" value="1"/>
</dbReference>
<evidence type="ECO:0000259" key="14">
    <source>
        <dbReference type="PROSITE" id="PS50929"/>
    </source>
</evidence>
<feature type="transmembrane region" description="Helical" evidence="12">
    <location>
        <begin position="176"/>
        <end position="195"/>
    </location>
</feature>
<feature type="domain" description="ABC transmembrane type-1" evidence="14">
    <location>
        <begin position="47"/>
        <end position="353"/>
    </location>
</feature>
<feature type="transmembrane region" description="Helical" evidence="12">
    <location>
        <begin position="800"/>
        <end position="827"/>
    </location>
</feature>
<evidence type="ECO:0000313" key="16">
    <source>
        <dbReference type="Proteomes" id="UP000191285"/>
    </source>
</evidence>
<dbReference type="GO" id="GO:0005743">
    <property type="term" value="C:mitochondrial inner membrane"/>
    <property type="evidence" value="ECO:0007669"/>
    <property type="project" value="TreeGrafter"/>
</dbReference>
<dbReference type="GO" id="GO:0015421">
    <property type="term" value="F:ABC-type oligopeptide transporter activity"/>
    <property type="evidence" value="ECO:0007669"/>
    <property type="project" value="TreeGrafter"/>
</dbReference>
<proteinExistence type="inferred from homology"/>
<keyword evidence="9 12" id="KW-0472">Membrane</keyword>
<comment type="subcellular location">
    <subcellularLocation>
        <location evidence="1">Cell membrane</location>
        <topology evidence="1">Multi-pass membrane protein</topology>
    </subcellularLocation>
</comment>
<dbReference type="InterPro" id="IPR003439">
    <property type="entry name" value="ABC_transporter-like_ATP-bd"/>
</dbReference>
<dbReference type="SUPFAM" id="SSF52540">
    <property type="entry name" value="P-loop containing nucleoside triphosphate hydrolases"/>
    <property type="match status" value="2"/>
</dbReference>
<dbReference type="CDD" id="cd18578">
    <property type="entry name" value="ABC_6TM_Pgp_ABCB1_D2_like"/>
    <property type="match status" value="1"/>
</dbReference>
<dbReference type="PROSITE" id="PS50893">
    <property type="entry name" value="ABC_TRANSPORTER_2"/>
    <property type="match status" value="2"/>
</dbReference>
<keyword evidence="7" id="KW-0067">ATP-binding</keyword>
<dbReference type="Proteomes" id="UP000191285">
    <property type="component" value="Unassembled WGS sequence"/>
</dbReference>
<keyword evidence="16" id="KW-1185">Reference proteome</keyword>
<feature type="transmembrane region" description="Helical" evidence="12">
    <location>
        <begin position="871"/>
        <end position="894"/>
    </location>
</feature>
<evidence type="ECO:0000256" key="1">
    <source>
        <dbReference type="ARBA" id="ARBA00004651"/>
    </source>
</evidence>
<sequence length="1349" mass="145409">MADATSVETPEKESSKVSIGDKLKSFFVYFSIYFQTNPSNFDILLLIGGLICAIASGIPFPLLGIIFGQLIDNFNSESCASNESLDAATQASYQSEVNGKILYVLYLAIAQFGFMYIHLVCWSMGGARLAQRLREQYFQNLLRQEPSFFDNLPSGEVSSRLNSDISTIRSGTSEKVGICISSVSFFVTAYVVAFIKDAKLAGILVSLLPAYFIMSIGGGWFIEKYSSRVSDCFAASSSIASEGLSNVAVVHAFNANDKLEAKFTTHLRTARNEGMKKALATGIQAGLMYFIAYSANALAFWQGSHTIADSVSESNANGGDGASVGSIFTVIFLLVDATLILSQVAPFLQIFGAASAAFSKLKKDMDHQSLIDGTSTEGLEVSSSTPGNFELRNVSFTYPSRPERPVLRNVSLECPAGKQTAIIGLSGSGKSTIASLMLRLYDPLDGSLLLDGQEVRDLNTRQLRSCIGMVQQEATLLDRSILENIAHGLVNSGAQKHQHLGNALTGPQLAEVATAIREGKDAIEAAQAHGADVVEVVEMVQHAATLADAARFISNLSEGLGTIVGSNGTLLSGGQKQRIAVARALVKDPKILILDEATASLDSKSEKEILAAIDRCSEGRTMISIAHRLSTIQKAHKIIVMRDGEVVEEGNHGELMAKHGAYAGLVGLQNLNTQPTDNQIDAHSGDITQTEKSGDDAESTKLSTSLSKEQISVAATEKGEDYTPPASSGEPSKKRAKKSVWQILKGVYPIMRPYILIALLALLGASIVGAAFSIEAVIFGNTVGSLTPCESPDYIRSRGSFFGLMFFILAIVEFFANIVSWVGFGWVSEKSIYNIRILLFRSLFEQDLQWHQSENRTPTGLLGYITNDGSLIAGLSGSVIGTIFSICINLVIAIVMTLCIAWKMALVCIAVVPLLLGVGLMELNVLAKFEEKHENAFNQSVSISVEAINSIKTIASLSLEDETLAVYRRTLSGPRRETTQISLWANLWLGLAFFIGNLSYALAFWWGSKQIFNGTYSETQFIIVMFALLVSAQLWSQMFALAPEVSNARAAVARVLEILELGNSGLASKVKTLPEPSEHITTEKDVESIGETKPFTPNAQGGVDVEMRDVKFSYPARAHAPVLRGLNVHVKPGQFCALVGPSGAGKSTIISLVERMYLPSSGAILVDGVDVTQRSDISFRDEIALVPQEGTLFEGSVRFNVSLGARPGTVVSDEEIIQACKLANIHETIINLPDGYETECGANGSKLSGGQKQRLAIARALVRKPRLLILDEPTSALDAESEKLLQEGLEVASKGISVLAIAHRLNTIRKADKIYMIEAGVCVDAGTHDELFARSENYRSNVLSQTFEG</sequence>
<comment type="caution">
    <text evidence="15">The sequence shown here is derived from an EMBL/GenBank/DDBJ whole genome shotgun (WGS) entry which is preliminary data.</text>
</comment>
<dbReference type="GO" id="GO:0016887">
    <property type="term" value="F:ATP hydrolysis activity"/>
    <property type="evidence" value="ECO:0007669"/>
    <property type="project" value="InterPro"/>
</dbReference>
<dbReference type="InterPro" id="IPR036640">
    <property type="entry name" value="ABC1_TM_sf"/>
</dbReference>
<feature type="transmembrane region" description="Helical" evidence="12">
    <location>
        <begin position="983"/>
        <end position="1007"/>
    </location>
</feature>
<dbReference type="PROSITE" id="PS00211">
    <property type="entry name" value="ABC_TRANSPORTER_1"/>
    <property type="match status" value="2"/>
</dbReference>
<evidence type="ECO:0000256" key="8">
    <source>
        <dbReference type="ARBA" id="ARBA00022989"/>
    </source>
</evidence>
<dbReference type="Pfam" id="PF00664">
    <property type="entry name" value="ABC_membrane"/>
    <property type="match status" value="2"/>
</dbReference>